<dbReference type="InterPro" id="IPR002491">
    <property type="entry name" value="ABC_transptr_periplasmic_BD"/>
</dbReference>
<feature type="domain" description="Fe/B12 periplasmic-binding" evidence="2">
    <location>
        <begin position="20"/>
        <end position="265"/>
    </location>
</feature>
<dbReference type="NCBIfam" id="NF038402">
    <property type="entry name" value="TroA_like"/>
    <property type="match status" value="1"/>
</dbReference>
<comment type="caution">
    <text evidence="3">The sequence shown here is derived from an EMBL/GenBank/DDBJ whole genome shotgun (WGS) entry which is preliminary data.</text>
</comment>
<dbReference type="PANTHER" id="PTHR30535:SF35">
    <property type="entry name" value="PERIPLASMIC BINDING PROTEIN"/>
    <property type="match status" value="1"/>
</dbReference>
<dbReference type="EMBL" id="JBHMEZ010000014">
    <property type="protein sequence ID" value="MFB9054577.1"/>
    <property type="molecule type" value="Genomic_DNA"/>
</dbReference>
<reference evidence="3 4" key="1">
    <citation type="submission" date="2024-09" db="EMBL/GenBank/DDBJ databases">
        <authorList>
            <person name="Sun Q."/>
            <person name="Mori K."/>
        </authorList>
    </citation>
    <scope>NUCLEOTIDE SEQUENCE [LARGE SCALE GENOMIC DNA]</scope>
    <source>
        <strain evidence="3 4">CECT 8286</strain>
    </source>
</reference>
<dbReference type="PROSITE" id="PS50983">
    <property type="entry name" value="FE_B12_PBP"/>
    <property type="match status" value="1"/>
</dbReference>
<sequence length="265" mass="30698">MTSFRDQLHRTFQLHEVPQRIVSLVPSQTELLCDLGLEENIVGITKFCVHPNHLLSTKKIVGGTKQVHYDKIKALQPDIILCNKEENAKDMILELEKIAPVHISDIYTIEDSLELVSMYGEIFNISEQANTLIEGIKKSKSEFEDFISIKPIKTVAYFIWKSPWMVAGNNNFINHLLFQNKLDNVFANENRYPEVDIQNSTVTPDLIFLSSEPFPFKKEHKKEVQAYYPNSKIIVVDGEMFSWYGSRLLKAFDYFKKLSEICHCY</sequence>
<dbReference type="SUPFAM" id="SSF53807">
    <property type="entry name" value="Helical backbone' metal receptor"/>
    <property type="match status" value="1"/>
</dbReference>
<keyword evidence="1" id="KW-0732">Signal</keyword>
<evidence type="ECO:0000313" key="4">
    <source>
        <dbReference type="Proteomes" id="UP001589605"/>
    </source>
</evidence>
<dbReference type="RefSeq" id="WP_382384218.1">
    <property type="nucleotide sequence ID" value="NZ_JBHMEZ010000014.1"/>
</dbReference>
<keyword evidence="4" id="KW-1185">Reference proteome</keyword>
<proteinExistence type="predicted"/>
<dbReference type="Gene3D" id="3.40.50.1980">
    <property type="entry name" value="Nitrogenase molybdenum iron protein domain"/>
    <property type="match status" value="2"/>
</dbReference>
<accession>A0ABV5F561</accession>
<name>A0ABV5F561_9FLAO</name>
<dbReference type="Proteomes" id="UP001589605">
    <property type="component" value="Unassembled WGS sequence"/>
</dbReference>
<gene>
    <name evidence="3" type="ORF">ACFFVB_15915</name>
</gene>
<dbReference type="InterPro" id="IPR050902">
    <property type="entry name" value="ABC_Transporter_SBP"/>
</dbReference>
<protein>
    <submittedName>
        <fullName evidence="3">ABC transporter substrate-binding protein</fullName>
    </submittedName>
</protein>
<evidence type="ECO:0000259" key="2">
    <source>
        <dbReference type="PROSITE" id="PS50983"/>
    </source>
</evidence>
<evidence type="ECO:0000313" key="3">
    <source>
        <dbReference type="EMBL" id="MFB9054577.1"/>
    </source>
</evidence>
<organism evidence="3 4">
    <name type="scientific">Formosa undariae</name>
    <dbReference type="NCBI Taxonomy" id="1325436"/>
    <lineage>
        <taxon>Bacteria</taxon>
        <taxon>Pseudomonadati</taxon>
        <taxon>Bacteroidota</taxon>
        <taxon>Flavobacteriia</taxon>
        <taxon>Flavobacteriales</taxon>
        <taxon>Flavobacteriaceae</taxon>
        <taxon>Formosa</taxon>
    </lineage>
</organism>
<dbReference type="InterPro" id="IPR054828">
    <property type="entry name" value="Vit_B12_bind_prot"/>
</dbReference>
<dbReference type="PANTHER" id="PTHR30535">
    <property type="entry name" value="VITAMIN B12-BINDING PROTEIN"/>
    <property type="match status" value="1"/>
</dbReference>
<dbReference type="Pfam" id="PF01497">
    <property type="entry name" value="Peripla_BP_2"/>
    <property type="match status" value="1"/>
</dbReference>
<evidence type="ECO:0000256" key="1">
    <source>
        <dbReference type="ARBA" id="ARBA00022729"/>
    </source>
</evidence>